<dbReference type="EMBL" id="CP031163">
    <property type="protein sequence ID" value="AXH00866.1"/>
    <property type="molecule type" value="Genomic_DNA"/>
</dbReference>
<gene>
    <name evidence="2" type="ORF">DVJ83_17255</name>
</gene>
<dbReference type="AlphaFoldDB" id="A0A345IME3"/>
<sequence length="163" mass="18802">MSQLRYTLFGTMTIVKTRPALLTTAQRQQFTEFPDPDDQLLARHYTLSDDDLVLIGGRRRNSNRLGFAVQLCVLRHLDKVLDVAEAPPTAVLSFLGEQLGIDPDEYAKYASREPTRREHFLELCQRLGYRSLSLTLNRELRRWLIPLAIVTPQPFPWDGFKCL</sequence>
<dbReference type="Pfam" id="PF13700">
    <property type="entry name" value="DUF4158"/>
    <property type="match status" value="1"/>
</dbReference>
<dbReference type="InterPro" id="IPR025296">
    <property type="entry name" value="DUF4158"/>
</dbReference>
<dbReference type="KEGG" id="dwu:DVJ83_17255"/>
<feature type="domain" description="DUF4158" evidence="1">
    <location>
        <begin position="21"/>
        <end position="154"/>
    </location>
</feature>
<organism evidence="2 3">
    <name type="scientific">Deinococcus wulumuqiensis</name>
    <dbReference type="NCBI Taxonomy" id="980427"/>
    <lineage>
        <taxon>Bacteria</taxon>
        <taxon>Thermotogati</taxon>
        <taxon>Deinococcota</taxon>
        <taxon>Deinococci</taxon>
        <taxon>Deinococcales</taxon>
        <taxon>Deinococcaceae</taxon>
        <taxon>Deinococcus</taxon>
    </lineage>
</organism>
<keyword evidence="2" id="KW-0614">Plasmid</keyword>
<geneLocation type="plasmid" evidence="3">
    <name>pdrdi</name>
</geneLocation>
<dbReference type="Proteomes" id="UP000253744">
    <property type="component" value="Plasmid pDrdI"/>
</dbReference>
<protein>
    <submittedName>
        <fullName evidence="2">DUF4158 domain-containing protein</fullName>
    </submittedName>
</protein>
<evidence type="ECO:0000313" key="2">
    <source>
        <dbReference type="EMBL" id="AXH00866.1"/>
    </source>
</evidence>
<name>A0A345IME3_9DEIO</name>
<accession>A0A345IME3</accession>
<evidence type="ECO:0000313" key="3">
    <source>
        <dbReference type="Proteomes" id="UP000253744"/>
    </source>
</evidence>
<proteinExistence type="predicted"/>
<evidence type="ECO:0000259" key="1">
    <source>
        <dbReference type="Pfam" id="PF13700"/>
    </source>
</evidence>
<reference evidence="2 3" key="1">
    <citation type="submission" date="2018-07" db="EMBL/GenBank/DDBJ databases">
        <title>Complete Genome and Methylome Analysis of Deinococcus wulumuqiensis NEB 479.</title>
        <authorList>
            <person name="Fomenkov A."/>
            <person name="Luyten Y."/>
            <person name="Vincze T."/>
            <person name="Anton B.P."/>
            <person name="Clark T."/>
            <person name="Roberts R.J."/>
            <person name="Morgan R.D."/>
        </authorList>
    </citation>
    <scope>NUCLEOTIDE SEQUENCE [LARGE SCALE GENOMIC DNA]</scope>
    <source>
        <strain evidence="2 3">NEB 479</strain>
        <plasmid evidence="3">Plasmid pdrdi</plasmid>
    </source>
</reference>